<dbReference type="GO" id="GO:0000049">
    <property type="term" value="F:tRNA binding"/>
    <property type="evidence" value="ECO:0007669"/>
    <property type="project" value="InterPro"/>
</dbReference>
<evidence type="ECO:0000256" key="1">
    <source>
        <dbReference type="ARBA" id="ARBA00002663"/>
    </source>
</evidence>
<protein>
    <recommendedName>
        <fullName evidence="7">Ribonuclease P protein component</fullName>
        <ecNumber evidence="7">3.1.26.5</ecNumber>
    </recommendedName>
</protein>
<dbReference type="InterPro" id="IPR000100">
    <property type="entry name" value="RNase_P"/>
</dbReference>
<dbReference type="SUPFAM" id="SSF54211">
    <property type="entry name" value="Ribosomal protein S5 domain 2-like"/>
    <property type="match status" value="1"/>
</dbReference>
<dbReference type="InterPro" id="IPR014721">
    <property type="entry name" value="Ribsml_uS5_D2-typ_fold_subgr"/>
</dbReference>
<evidence type="ECO:0000256" key="6">
    <source>
        <dbReference type="ARBA" id="ARBA00022884"/>
    </source>
</evidence>
<keyword evidence="4" id="KW-0255">Endonuclease</keyword>
<dbReference type="GO" id="GO:0004526">
    <property type="term" value="F:ribonuclease P activity"/>
    <property type="evidence" value="ECO:0007669"/>
    <property type="project" value="UniProtKB-UniRule"/>
</dbReference>
<evidence type="ECO:0000256" key="5">
    <source>
        <dbReference type="ARBA" id="ARBA00022801"/>
    </source>
</evidence>
<dbReference type="EC" id="3.1.26.5" evidence="7"/>
<gene>
    <name evidence="8" type="ORF">BC781_11124</name>
</gene>
<dbReference type="InterPro" id="IPR020539">
    <property type="entry name" value="RNase_P_CS"/>
</dbReference>
<accession>A0A315YWF4</accession>
<proteinExistence type="predicted"/>
<keyword evidence="2" id="KW-0819">tRNA processing</keyword>
<keyword evidence="3" id="KW-0540">Nuclease</keyword>
<comment type="function">
    <text evidence="1">RNaseP catalyzes the removal of the 5'-leader sequence from pre-tRNA to produce the mature 5'-terminus. It can also cleave other RNA substrates such as 4.5S RNA. The protein component plays an auxiliary but essential role in vivo by binding to the 5'-leader sequence and broadening the substrate specificity of the ribozyme.</text>
</comment>
<dbReference type="AlphaFoldDB" id="A0A315YWF4"/>
<evidence type="ECO:0000256" key="7">
    <source>
        <dbReference type="NCBIfam" id="TIGR00188"/>
    </source>
</evidence>
<sequence>MFTEGSSVFSYPFKLYYLPSSQSSETTSFVYPEFLVSVSKRNFKHAVDRNRIKRMIRENYRLHKAILEESGTSLHAIGVVYVGKKIEPFDLMDRKLRKLLYTLGEKA</sequence>
<keyword evidence="5" id="KW-0378">Hydrolase</keyword>
<evidence type="ECO:0000256" key="2">
    <source>
        <dbReference type="ARBA" id="ARBA00022694"/>
    </source>
</evidence>
<keyword evidence="9" id="KW-1185">Reference proteome</keyword>
<evidence type="ECO:0000313" key="8">
    <source>
        <dbReference type="EMBL" id="PWJ34114.1"/>
    </source>
</evidence>
<evidence type="ECO:0000256" key="3">
    <source>
        <dbReference type="ARBA" id="ARBA00022722"/>
    </source>
</evidence>
<name>A0A315YWF4_SEDFL</name>
<dbReference type="NCBIfam" id="TIGR00188">
    <property type="entry name" value="rnpA"/>
    <property type="match status" value="1"/>
</dbReference>
<dbReference type="Gene3D" id="3.30.230.10">
    <property type="match status" value="1"/>
</dbReference>
<evidence type="ECO:0000313" key="9">
    <source>
        <dbReference type="Proteomes" id="UP000245535"/>
    </source>
</evidence>
<dbReference type="PROSITE" id="PS00648">
    <property type="entry name" value="RIBONUCLEASE_P"/>
    <property type="match status" value="1"/>
</dbReference>
<reference evidence="8 9" key="1">
    <citation type="submission" date="2018-03" db="EMBL/GenBank/DDBJ databases">
        <title>Genomic Encyclopedia of Archaeal and Bacterial Type Strains, Phase II (KMG-II): from individual species to whole genera.</title>
        <authorList>
            <person name="Goeker M."/>
        </authorList>
    </citation>
    <scope>NUCLEOTIDE SEQUENCE [LARGE SCALE GENOMIC DNA]</scope>
    <source>
        <strain evidence="8 9">DSM 28229</strain>
    </source>
</reference>
<dbReference type="Proteomes" id="UP000245535">
    <property type="component" value="Unassembled WGS sequence"/>
</dbReference>
<comment type="caution">
    <text evidence="8">The sequence shown here is derived from an EMBL/GenBank/DDBJ whole genome shotgun (WGS) entry which is preliminary data.</text>
</comment>
<dbReference type="GO" id="GO:0008033">
    <property type="term" value="P:tRNA processing"/>
    <property type="evidence" value="ECO:0007669"/>
    <property type="project" value="UniProtKB-KW"/>
</dbReference>
<dbReference type="Pfam" id="PF00825">
    <property type="entry name" value="Ribonuclease_P"/>
    <property type="match status" value="1"/>
</dbReference>
<evidence type="ECO:0000256" key="4">
    <source>
        <dbReference type="ARBA" id="ARBA00022759"/>
    </source>
</evidence>
<organism evidence="8 9">
    <name type="scientific">Sediminitomix flava</name>
    <dbReference type="NCBI Taxonomy" id="379075"/>
    <lineage>
        <taxon>Bacteria</taxon>
        <taxon>Pseudomonadati</taxon>
        <taxon>Bacteroidota</taxon>
        <taxon>Cytophagia</taxon>
        <taxon>Cytophagales</taxon>
        <taxon>Flammeovirgaceae</taxon>
        <taxon>Sediminitomix</taxon>
    </lineage>
</organism>
<dbReference type="InterPro" id="IPR020568">
    <property type="entry name" value="Ribosomal_Su5_D2-typ_SF"/>
</dbReference>
<keyword evidence="6" id="KW-0694">RNA-binding</keyword>
<dbReference type="EMBL" id="QGDO01000011">
    <property type="protein sequence ID" value="PWJ34114.1"/>
    <property type="molecule type" value="Genomic_DNA"/>
</dbReference>